<dbReference type="Proteomes" id="UP000001631">
    <property type="component" value="Unassembled WGS sequence"/>
</dbReference>
<dbReference type="GeneID" id="69035273"/>
<accession>C0NIK0</accession>
<dbReference type="EMBL" id="GG663365">
    <property type="protein sequence ID" value="EEH08720.1"/>
    <property type="molecule type" value="Genomic_DNA"/>
</dbReference>
<protein>
    <submittedName>
        <fullName evidence="2">Uncharacterized protein</fullName>
    </submittedName>
</protein>
<sequence length="105" mass="12067">MVAERSDYPLRFNYVISTLEKQASVETLERRKQRKNEQGAAKDSKRNWNDFPLFTQCCLCVSLPAKYLQAARNQQMNASNRRGGSKPHAGIVSLWFPQDDGSFRL</sequence>
<evidence type="ECO:0000256" key="1">
    <source>
        <dbReference type="SAM" id="MobiDB-lite"/>
    </source>
</evidence>
<dbReference type="InParanoid" id="C0NIK0"/>
<name>C0NIK0_AJECG</name>
<feature type="compositionally biased region" description="Basic and acidic residues" evidence="1">
    <location>
        <begin position="27"/>
        <end position="47"/>
    </location>
</feature>
<dbReference type="RefSeq" id="XP_045289201.1">
    <property type="nucleotide sequence ID" value="XM_045429306.1"/>
</dbReference>
<evidence type="ECO:0000313" key="2">
    <source>
        <dbReference type="EMBL" id="EEH08720.1"/>
    </source>
</evidence>
<dbReference type="HOGENOM" id="CLU_2235797_0_0_1"/>
<keyword evidence="3" id="KW-1185">Reference proteome</keyword>
<dbReference type="AlphaFoldDB" id="C0NIK0"/>
<evidence type="ECO:0000313" key="3">
    <source>
        <dbReference type="Proteomes" id="UP000001631"/>
    </source>
</evidence>
<organism evidence="2 3">
    <name type="scientific">Ajellomyces capsulatus (strain G186AR / H82 / ATCC MYA-2454 / RMSCC 2432)</name>
    <name type="common">Darling's disease fungus</name>
    <name type="synonym">Histoplasma capsulatum</name>
    <dbReference type="NCBI Taxonomy" id="447093"/>
    <lineage>
        <taxon>Eukaryota</taxon>
        <taxon>Fungi</taxon>
        <taxon>Dikarya</taxon>
        <taxon>Ascomycota</taxon>
        <taxon>Pezizomycotina</taxon>
        <taxon>Eurotiomycetes</taxon>
        <taxon>Eurotiomycetidae</taxon>
        <taxon>Onygenales</taxon>
        <taxon>Ajellomycetaceae</taxon>
        <taxon>Histoplasma</taxon>
    </lineage>
</organism>
<gene>
    <name evidence="2" type="ORF">HCBG_02257</name>
</gene>
<reference evidence="2" key="1">
    <citation type="submission" date="2009-02" db="EMBL/GenBank/DDBJ databases">
        <title>The Genome Sequence of Ajellomyces capsulatus strain G186AR.</title>
        <authorList>
            <consortium name="The Broad Institute Genome Sequencing Platform"/>
            <person name="Champion M."/>
            <person name="Cuomo C."/>
            <person name="Ma L.-J."/>
            <person name="Henn M.R."/>
            <person name="Sil A."/>
            <person name="Goldman B."/>
            <person name="Young S.K."/>
            <person name="Kodira C.D."/>
            <person name="Zeng Q."/>
            <person name="Koehrsen M."/>
            <person name="Alvarado L."/>
            <person name="Berlin A."/>
            <person name="Borenstein D."/>
            <person name="Chen Z."/>
            <person name="Engels R."/>
            <person name="Freedman E."/>
            <person name="Gellesch M."/>
            <person name="Goldberg J."/>
            <person name="Griggs A."/>
            <person name="Gujja S."/>
            <person name="Heiman D."/>
            <person name="Hepburn T."/>
            <person name="Howarth C."/>
            <person name="Jen D."/>
            <person name="Larson L."/>
            <person name="Lewis B."/>
            <person name="Mehta T."/>
            <person name="Park D."/>
            <person name="Pearson M."/>
            <person name="Roberts A."/>
            <person name="Saif S."/>
            <person name="Shea T."/>
            <person name="Shenoy N."/>
            <person name="Sisk P."/>
            <person name="Stolte C."/>
            <person name="Sykes S."/>
            <person name="Walk T."/>
            <person name="White J."/>
            <person name="Yandava C."/>
            <person name="Klein B."/>
            <person name="McEwen J.G."/>
            <person name="Puccia R."/>
            <person name="Goldman G.H."/>
            <person name="Felipe M.S."/>
            <person name="Nino-Vega G."/>
            <person name="San-Blas G."/>
            <person name="Taylor J."/>
            <person name="Mendoza L."/>
            <person name="Galagan J."/>
            <person name="Nusbaum C."/>
            <person name="Birren B."/>
        </authorList>
    </citation>
    <scope>NUCLEOTIDE SEQUENCE</scope>
    <source>
        <strain evidence="2">G186AR</strain>
    </source>
</reference>
<feature type="region of interest" description="Disordered" evidence="1">
    <location>
        <begin position="26"/>
        <end position="47"/>
    </location>
</feature>
<proteinExistence type="predicted"/>